<reference evidence="2 3" key="1">
    <citation type="submission" date="2020-05" db="EMBL/GenBank/DDBJ databases">
        <title>Vigna angularis (adzuki bean) Var. LongXiaoDou No. 4 denovo assembly.</title>
        <authorList>
            <person name="Xiang H."/>
        </authorList>
    </citation>
    <scope>NUCLEOTIDE SEQUENCE [LARGE SCALE GENOMIC DNA]</scope>
    <source>
        <tissue evidence="2">Leaf</tissue>
    </source>
</reference>
<protein>
    <submittedName>
        <fullName evidence="2">Uncharacterized protein</fullName>
    </submittedName>
</protein>
<gene>
    <name evidence="2" type="ORF">HKW66_Vig0184830</name>
</gene>
<comment type="caution">
    <text evidence="2">The sequence shown here is derived from an EMBL/GenBank/DDBJ whole genome shotgun (WGS) entry which is preliminary data.</text>
</comment>
<organism evidence="2 3">
    <name type="scientific">Phaseolus angularis</name>
    <name type="common">Azuki bean</name>
    <name type="synonym">Vigna angularis</name>
    <dbReference type="NCBI Taxonomy" id="3914"/>
    <lineage>
        <taxon>Eukaryota</taxon>
        <taxon>Viridiplantae</taxon>
        <taxon>Streptophyta</taxon>
        <taxon>Embryophyta</taxon>
        <taxon>Tracheophyta</taxon>
        <taxon>Spermatophyta</taxon>
        <taxon>Magnoliopsida</taxon>
        <taxon>eudicotyledons</taxon>
        <taxon>Gunneridae</taxon>
        <taxon>Pentapetalae</taxon>
        <taxon>rosids</taxon>
        <taxon>fabids</taxon>
        <taxon>Fabales</taxon>
        <taxon>Fabaceae</taxon>
        <taxon>Papilionoideae</taxon>
        <taxon>50 kb inversion clade</taxon>
        <taxon>NPAAA clade</taxon>
        <taxon>indigoferoid/millettioid clade</taxon>
        <taxon>Phaseoleae</taxon>
        <taxon>Vigna</taxon>
    </lineage>
</organism>
<name>A0A8T0KTA5_PHAAN</name>
<proteinExistence type="predicted"/>
<feature type="compositionally biased region" description="Gly residues" evidence="1">
    <location>
        <begin position="82"/>
        <end position="96"/>
    </location>
</feature>
<dbReference type="EMBL" id="JABFOF010000003">
    <property type="protein sequence ID" value="KAG2403197.1"/>
    <property type="molecule type" value="Genomic_DNA"/>
</dbReference>
<evidence type="ECO:0000256" key="1">
    <source>
        <dbReference type="SAM" id="MobiDB-lite"/>
    </source>
</evidence>
<dbReference type="AlphaFoldDB" id="A0A8T0KTA5"/>
<sequence length="135" mass="14694">MLQNPSPFTTTPPHPSSLLKPSTSSPTSFAYFEPRTTLPLSCIGDKPGAMLLLSSKKNGMVSPTTGSNQQWTQLMEDGVVAGGDSIGSASGEGYGSHIGRRRKGTRVLDEEEEASLRRRQHEKRMSLEAYLAARW</sequence>
<feature type="compositionally biased region" description="Low complexity" evidence="1">
    <location>
        <begin position="16"/>
        <end position="27"/>
    </location>
</feature>
<accession>A0A8T0KTA5</accession>
<feature type="region of interest" description="Disordered" evidence="1">
    <location>
        <begin position="1"/>
        <end position="27"/>
    </location>
</feature>
<dbReference type="Proteomes" id="UP000743370">
    <property type="component" value="Unassembled WGS sequence"/>
</dbReference>
<feature type="region of interest" description="Disordered" evidence="1">
    <location>
        <begin position="82"/>
        <end position="114"/>
    </location>
</feature>
<evidence type="ECO:0000313" key="3">
    <source>
        <dbReference type="Proteomes" id="UP000743370"/>
    </source>
</evidence>
<evidence type="ECO:0000313" key="2">
    <source>
        <dbReference type="EMBL" id="KAG2403197.1"/>
    </source>
</evidence>